<dbReference type="InterPro" id="IPR001857">
    <property type="entry name" value="Ribosomal_bL19"/>
</dbReference>
<dbReference type="PANTHER" id="PTHR15680">
    <property type="entry name" value="RIBOSOMAL PROTEIN L19"/>
    <property type="match status" value="1"/>
</dbReference>
<dbReference type="Proteomes" id="UP000478008">
    <property type="component" value="Unassembled WGS sequence"/>
</dbReference>
<gene>
    <name evidence="4" type="primary">IMG1</name>
    <name evidence="4" type="ORF">DEBR0S4_06062G</name>
</gene>
<dbReference type="PANTHER" id="PTHR15680:SF9">
    <property type="entry name" value="LARGE RIBOSOMAL SUBUNIT PROTEIN BL19M"/>
    <property type="match status" value="1"/>
</dbReference>
<dbReference type="Pfam" id="PF01245">
    <property type="entry name" value="Ribosomal_L19"/>
    <property type="match status" value="1"/>
</dbReference>
<keyword evidence="3" id="KW-0687">Ribonucleoprotein</keyword>
<proteinExistence type="inferred from homology"/>
<protein>
    <submittedName>
        <fullName evidence="4">DEBR0S4_06062g1_1</fullName>
    </submittedName>
</protein>
<dbReference type="GO" id="GO:0006412">
    <property type="term" value="P:translation"/>
    <property type="evidence" value="ECO:0007669"/>
    <property type="project" value="InterPro"/>
</dbReference>
<name>A0A7D9H3R4_DEKBR</name>
<keyword evidence="5" id="KW-1185">Reference proteome</keyword>
<dbReference type="InterPro" id="IPR038657">
    <property type="entry name" value="Ribosomal_bL19_sf"/>
</dbReference>
<accession>A0A7D9H3R4</accession>
<dbReference type="GO" id="GO:0005762">
    <property type="term" value="C:mitochondrial large ribosomal subunit"/>
    <property type="evidence" value="ECO:0007669"/>
    <property type="project" value="TreeGrafter"/>
</dbReference>
<evidence type="ECO:0000256" key="3">
    <source>
        <dbReference type="ARBA" id="ARBA00023274"/>
    </source>
</evidence>
<evidence type="ECO:0000313" key="5">
    <source>
        <dbReference type="Proteomes" id="UP000478008"/>
    </source>
</evidence>
<dbReference type="Gene3D" id="2.30.30.790">
    <property type="match status" value="1"/>
</dbReference>
<evidence type="ECO:0000313" key="4">
    <source>
        <dbReference type="EMBL" id="VUG18929.1"/>
    </source>
</evidence>
<sequence length="157" mass="17969">MLCSFSSQTRRLLLRSFSTSRNVHIFEQLPPKRSGEKLMSYVKNAQYQRLDPNGSKRNLLSAENSSRLRADDIVTIIYKDQKPITGQILAIKRQGISSNILIRNKVGGVGVDISVPLFHPNILRVDIVRRPIKYRPRAKHYYIKGSRLDVGDINKTH</sequence>
<reference evidence="4 5" key="1">
    <citation type="submission" date="2019-07" db="EMBL/GenBank/DDBJ databases">
        <authorList>
            <person name="Friedrich A."/>
            <person name="Schacherer J."/>
        </authorList>
    </citation>
    <scope>NUCLEOTIDE SEQUENCE [LARGE SCALE GENOMIC DNA]</scope>
</reference>
<comment type="similarity">
    <text evidence="1">Belongs to the bacterial ribosomal protein bL19 family.</text>
</comment>
<organism evidence="4 5">
    <name type="scientific">Dekkera bruxellensis</name>
    <name type="common">Brettanomyces custersii</name>
    <dbReference type="NCBI Taxonomy" id="5007"/>
    <lineage>
        <taxon>Eukaryota</taxon>
        <taxon>Fungi</taxon>
        <taxon>Dikarya</taxon>
        <taxon>Ascomycota</taxon>
        <taxon>Saccharomycotina</taxon>
        <taxon>Pichiomycetes</taxon>
        <taxon>Pichiales</taxon>
        <taxon>Pichiaceae</taxon>
        <taxon>Brettanomyces</taxon>
    </lineage>
</organism>
<dbReference type="GO" id="GO:0003735">
    <property type="term" value="F:structural constituent of ribosome"/>
    <property type="evidence" value="ECO:0007669"/>
    <property type="project" value="InterPro"/>
</dbReference>
<dbReference type="InterPro" id="IPR008991">
    <property type="entry name" value="Translation_prot_SH3-like_sf"/>
</dbReference>
<keyword evidence="2" id="KW-0689">Ribosomal protein</keyword>
<dbReference type="AlphaFoldDB" id="A0A7D9H3R4"/>
<evidence type="ECO:0000256" key="1">
    <source>
        <dbReference type="ARBA" id="ARBA00005781"/>
    </source>
</evidence>
<dbReference type="EMBL" id="CABFWN010000004">
    <property type="protein sequence ID" value="VUG18929.1"/>
    <property type="molecule type" value="Genomic_DNA"/>
</dbReference>
<evidence type="ECO:0000256" key="2">
    <source>
        <dbReference type="ARBA" id="ARBA00022980"/>
    </source>
</evidence>
<dbReference type="SUPFAM" id="SSF50104">
    <property type="entry name" value="Translation proteins SH3-like domain"/>
    <property type="match status" value="1"/>
</dbReference>